<dbReference type="InterPro" id="IPR029058">
    <property type="entry name" value="AB_hydrolase_fold"/>
</dbReference>
<keyword evidence="3" id="KW-0732">Signal</keyword>
<evidence type="ECO:0000313" key="6">
    <source>
        <dbReference type="Proteomes" id="UP000778797"/>
    </source>
</evidence>
<dbReference type="Pfam" id="PF26549">
    <property type="entry name" value="Tricorn_N"/>
    <property type="match status" value="1"/>
</dbReference>
<dbReference type="InterPro" id="IPR011042">
    <property type="entry name" value="6-blade_b-propeller_TolB-like"/>
</dbReference>
<feature type="signal peptide" evidence="3">
    <location>
        <begin position="1"/>
        <end position="20"/>
    </location>
</feature>
<feature type="chain" id="PRO_5046623137" evidence="3">
    <location>
        <begin position="21"/>
        <end position="618"/>
    </location>
</feature>
<evidence type="ECO:0000256" key="1">
    <source>
        <dbReference type="ARBA" id="ARBA00022801"/>
    </source>
</evidence>
<gene>
    <name evidence="5" type="ORF">J1C55_10910</name>
</gene>
<keyword evidence="6" id="KW-1185">Reference proteome</keyword>
<sequence>MLKFIKLISCMLIFVATVTAQNKMPLTWENIFTKNYGARQAVLSPDGSMIAIVARTATQSGIFLKKIDSDEQPRFWAAGGSPSWFADGSKIVFSRGGDLWSINVDETEAKRITNDRYDERSARVSPDGKNIAFYSGRSGFQDIWVVPSDGSSEAKRVTIDAMELDDFRFFPSWSPDSKQIAYYSFKSNYWEDDIWVVDIESGKERQVSKNLMAMSTPVWSPDGKTIALFANDKKEYWYEDLQYIYLIDPVKGKDRKLEMQVHATDLLFNHTVTWSGDGGELFFPYQERSEVELWRVPSNGGVATRVTNMRGVFRNYSANADATAFTFVRSTSTRGNDVDYMSAVGGSSKRMSHFATEWEGVKPVEEISYRSWDGLYIQGFVYYPPNFDPSKTYPSLVHVHGGGTNTYYKSLSLTEQYMAQQGYVVIAVNYRGGSGFGRPFQNLSINDWGNGQAKDAASASDFIRAQSWSNGKVGIYGYSYGGITSMAAITRVPDAFDAAVPMAGIYDFGDAYTNADRIGKIFTKTGHSGSPDEKPEIYAVSNALSRVDQVKTPLLIMHGEADVRAPFRQYELAVKILKDKNKVFESKSYPNEPHGFRNPQNRVDMYTRLENWFAKWLK</sequence>
<evidence type="ECO:0000256" key="3">
    <source>
        <dbReference type="SAM" id="SignalP"/>
    </source>
</evidence>
<dbReference type="Proteomes" id="UP000778797">
    <property type="component" value="Unassembled WGS sequence"/>
</dbReference>
<feature type="domain" description="Peptidase S9 prolyl oligopeptidase catalytic" evidence="4">
    <location>
        <begin position="411"/>
        <end position="618"/>
    </location>
</feature>
<dbReference type="RefSeq" id="WP_227477593.1">
    <property type="nucleotide sequence ID" value="NZ_JAFMPT010000015.1"/>
</dbReference>
<evidence type="ECO:0000256" key="2">
    <source>
        <dbReference type="ARBA" id="ARBA00022825"/>
    </source>
</evidence>
<dbReference type="PANTHER" id="PTHR42776">
    <property type="entry name" value="SERINE PEPTIDASE S9 FAMILY MEMBER"/>
    <property type="match status" value="1"/>
</dbReference>
<name>A0ABS8EPF8_9FLAO</name>
<dbReference type="InterPro" id="IPR011659">
    <property type="entry name" value="WD40"/>
</dbReference>
<dbReference type="InterPro" id="IPR001375">
    <property type="entry name" value="Peptidase_S9_cat"/>
</dbReference>
<dbReference type="Pfam" id="PF07676">
    <property type="entry name" value="PD40"/>
    <property type="match status" value="1"/>
</dbReference>
<dbReference type="Pfam" id="PF00326">
    <property type="entry name" value="Peptidase_S9"/>
    <property type="match status" value="1"/>
</dbReference>
<keyword evidence="1" id="KW-0378">Hydrolase</keyword>
<protein>
    <submittedName>
        <fullName evidence="5">S9 family peptidase</fullName>
    </submittedName>
</protein>
<organism evidence="5 6">
    <name type="scientific">Winogradskyella immobilis</name>
    <dbReference type="NCBI Taxonomy" id="2816852"/>
    <lineage>
        <taxon>Bacteria</taxon>
        <taxon>Pseudomonadati</taxon>
        <taxon>Bacteroidota</taxon>
        <taxon>Flavobacteriia</taxon>
        <taxon>Flavobacteriales</taxon>
        <taxon>Flavobacteriaceae</taxon>
        <taxon>Winogradskyella</taxon>
    </lineage>
</organism>
<dbReference type="SUPFAM" id="SSF69304">
    <property type="entry name" value="Tricorn protease N-terminal domain"/>
    <property type="match status" value="1"/>
</dbReference>
<dbReference type="Gene3D" id="2.120.10.30">
    <property type="entry name" value="TolB, C-terminal domain"/>
    <property type="match status" value="2"/>
</dbReference>
<reference evidence="6" key="1">
    <citation type="submission" date="2021-03" db="EMBL/GenBank/DDBJ databases">
        <title>Genome of Cognatishimia sp. F0-27.</title>
        <authorList>
            <person name="Ping X."/>
        </authorList>
    </citation>
    <scope>NUCLEOTIDE SEQUENCE [LARGE SCALE GENOMIC DNA]</scope>
    <source>
        <strain evidence="6">E313</strain>
    </source>
</reference>
<dbReference type="SUPFAM" id="SSF53474">
    <property type="entry name" value="alpha/beta-Hydrolases"/>
    <property type="match status" value="1"/>
</dbReference>
<comment type="caution">
    <text evidence="5">The sequence shown here is derived from an EMBL/GenBank/DDBJ whole genome shotgun (WGS) entry which is preliminary data.</text>
</comment>
<evidence type="ECO:0000313" key="5">
    <source>
        <dbReference type="EMBL" id="MCC1485101.1"/>
    </source>
</evidence>
<keyword evidence="2" id="KW-0645">Protease</keyword>
<keyword evidence="2" id="KW-0720">Serine protease</keyword>
<dbReference type="Gene3D" id="3.40.50.1820">
    <property type="entry name" value="alpha/beta hydrolase"/>
    <property type="match status" value="1"/>
</dbReference>
<dbReference type="PANTHER" id="PTHR42776:SF27">
    <property type="entry name" value="DIPEPTIDYL PEPTIDASE FAMILY MEMBER 6"/>
    <property type="match status" value="1"/>
</dbReference>
<proteinExistence type="predicted"/>
<dbReference type="EMBL" id="JAFMPT010000015">
    <property type="protein sequence ID" value="MCC1485101.1"/>
    <property type="molecule type" value="Genomic_DNA"/>
</dbReference>
<accession>A0ABS8EPF8</accession>
<evidence type="ECO:0000259" key="4">
    <source>
        <dbReference type="Pfam" id="PF00326"/>
    </source>
</evidence>
<reference evidence="6" key="2">
    <citation type="submission" date="2023-07" db="EMBL/GenBank/DDBJ databases">
        <title>Genome of Winogradskyella sp. E313.</title>
        <authorList>
            <person name="Zhou Y."/>
        </authorList>
    </citation>
    <scope>NUCLEOTIDE SEQUENCE [LARGE SCALE GENOMIC DNA]</scope>
    <source>
        <strain evidence="6">E313</strain>
    </source>
</reference>